<dbReference type="Pfam" id="PF24681">
    <property type="entry name" value="Kelch_KLHDC2_KLHL20_DRC7"/>
    <property type="match status" value="1"/>
</dbReference>
<dbReference type="SUPFAM" id="SSF117281">
    <property type="entry name" value="Kelch motif"/>
    <property type="match status" value="1"/>
</dbReference>
<name>A0A1X2IC59_9FUNG</name>
<feature type="region of interest" description="Disordered" evidence="3">
    <location>
        <begin position="422"/>
        <end position="497"/>
    </location>
</feature>
<evidence type="ECO:0000313" key="5">
    <source>
        <dbReference type="EMBL" id="ORZ13687.1"/>
    </source>
</evidence>
<dbReference type="InterPro" id="IPR015915">
    <property type="entry name" value="Kelch-typ_b-propeller"/>
</dbReference>
<comment type="caution">
    <text evidence="5">The sequence shown here is derived from an EMBL/GenBank/DDBJ whole genome shotgun (WGS) entry which is preliminary data.</text>
</comment>
<evidence type="ECO:0000256" key="4">
    <source>
        <dbReference type="SAM" id="Phobius"/>
    </source>
</evidence>
<dbReference type="Gene3D" id="2.120.10.80">
    <property type="entry name" value="Kelch-type beta propeller"/>
    <property type="match status" value="1"/>
</dbReference>
<dbReference type="PANTHER" id="PTHR46093">
    <property type="entry name" value="ACYL-COA-BINDING DOMAIN-CONTAINING PROTEIN 5"/>
    <property type="match status" value="1"/>
</dbReference>
<protein>
    <recommendedName>
        <fullName evidence="7">Kelch repeat protein</fullName>
    </recommendedName>
</protein>
<keyword evidence="2" id="KW-0677">Repeat</keyword>
<keyword evidence="4" id="KW-0812">Transmembrane</keyword>
<evidence type="ECO:0000313" key="6">
    <source>
        <dbReference type="Proteomes" id="UP000193560"/>
    </source>
</evidence>
<dbReference type="STRING" id="90262.A0A1X2IC59"/>
<gene>
    <name evidence="5" type="ORF">BCR42DRAFT_493069</name>
</gene>
<feature type="transmembrane region" description="Helical" evidence="4">
    <location>
        <begin position="371"/>
        <end position="395"/>
    </location>
</feature>
<evidence type="ECO:0000256" key="3">
    <source>
        <dbReference type="SAM" id="MobiDB-lite"/>
    </source>
</evidence>
<evidence type="ECO:0000256" key="1">
    <source>
        <dbReference type="ARBA" id="ARBA00022441"/>
    </source>
</evidence>
<keyword evidence="4" id="KW-1133">Transmembrane helix</keyword>
<feature type="compositionally biased region" description="Polar residues" evidence="3">
    <location>
        <begin position="438"/>
        <end position="447"/>
    </location>
</feature>
<keyword evidence="6" id="KW-1185">Reference proteome</keyword>
<proteinExistence type="predicted"/>
<dbReference type="OrthoDB" id="10251809at2759"/>
<accession>A0A1X2IC59</accession>
<dbReference type="AlphaFoldDB" id="A0A1X2IC59"/>
<organism evidence="5 6">
    <name type="scientific">Absidia repens</name>
    <dbReference type="NCBI Taxonomy" id="90262"/>
    <lineage>
        <taxon>Eukaryota</taxon>
        <taxon>Fungi</taxon>
        <taxon>Fungi incertae sedis</taxon>
        <taxon>Mucoromycota</taxon>
        <taxon>Mucoromycotina</taxon>
        <taxon>Mucoromycetes</taxon>
        <taxon>Mucorales</taxon>
        <taxon>Cunninghamellaceae</taxon>
        <taxon>Absidia</taxon>
    </lineage>
</organism>
<dbReference type="EMBL" id="MCGE01000016">
    <property type="protein sequence ID" value="ORZ13687.1"/>
    <property type="molecule type" value="Genomic_DNA"/>
</dbReference>
<keyword evidence="1" id="KW-0880">Kelch repeat</keyword>
<sequence>MNEFRPTKQFYSLDTSQRLSPNQAKENWKEVPLPSNFELEPRAEFGHAIVNITNWFITSGAGAGTNYTEPTLVNNTLFYNLKTNEWRTYAPSSLTSDPYNANNPISRQLLGVSACSQSNNKSGITPAVFTGGGLSLGNMSMFDSNTSVYHATMAMDENWNTLRTEGMEKPGRFTRAFREICAFTDRFRIFPFGGFSYNVTTAANFYNGTDDPNEAMSFKQTGFFDIESNTNNLSSNPLDSVVPSDRYWHSLTPIPVVGKVIMFGGVFNHEVNRDYCYVFDIDVRDWTLCDFGNSINVPGPRYGHSAVLIGNDTLYILFGADATHQLVNDVAILNVTSMRWLNATANSTVFNAADENSSASGSPPTLSPGQIAGIVIGVVAGVSLIVVGVVIYYCMWRRKKNAENSDILAAPAFPTLAHHPSEKVSIAPGNDNGGDLNRNVNQMQTDPLLSGESGKPAEGGTGAMKPAESNVMKPAASDAMKPAESLNNAIKPTDEHI</sequence>
<evidence type="ECO:0000256" key="2">
    <source>
        <dbReference type="ARBA" id="ARBA00022737"/>
    </source>
</evidence>
<evidence type="ECO:0008006" key="7">
    <source>
        <dbReference type="Google" id="ProtNLM"/>
    </source>
</evidence>
<keyword evidence="4" id="KW-0472">Membrane</keyword>
<dbReference type="Proteomes" id="UP000193560">
    <property type="component" value="Unassembled WGS sequence"/>
</dbReference>
<dbReference type="PANTHER" id="PTHR46093:SF18">
    <property type="entry name" value="FIBRONECTIN TYPE-III DOMAIN-CONTAINING PROTEIN"/>
    <property type="match status" value="1"/>
</dbReference>
<reference evidence="5 6" key="1">
    <citation type="submission" date="2016-07" db="EMBL/GenBank/DDBJ databases">
        <title>Pervasive Adenine N6-methylation of Active Genes in Fungi.</title>
        <authorList>
            <consortium name="DOE Joint Genome Institute"/>
            <person name="Mondo S.J."/>
            <person name="Dannebaum R.O."/>
            <person name="Kuo R.C."/>
            <person name="Labutti K."/>
            <person name="Haridas S."/>
            <person name="Kuo A."/>
            <person name="Salamov A."/>
            <person name="Ahrendt S.R."/>
            <person name="Lipzen A."/>
            <person name="Sullivan W."/>
            <person name="Andreopoulos W.B."/>
            <person name="Clum A."/>
            <person name="Lindquist E."/>
            <person name="Daum C."/>
            <person name="Ramamoorthy G.K."/>
            <person name="Gryganskyi A."/>
            <person name="Culley D."/>
            <person name="Magnuson J.K."/>
            <person name="James T.Y."/>
            <person name="O'Malley M.A."/>
            <person name="Stajich J.E."/>
            <person name="Spatafora J.W."/>
            <person name="Visel A."/>
            <person name="Grigoriev I.V."/>
        </authorList>
    </citation>
    <scope>NUCLEOTIDE SEQUENCE [LARGE SCALE GENOMIC DNA]</scope>
    <source>
        <strain evidence="5 6">NRRL 1336</strain>
    </source>
</reference>